<proteinExistence type="predicted"/>
<organism evidence="1 2">
    <name type="scientific">Pristionchus fissidentatus</name>
    <dbReference type="NCBI Taxonomy" id="1538716"/>
    <lineage>
        <taxon>Eukaryota</taxon>
        <taxon>Metazoa</taxon>
        <taxon>Ecdysozoa</taxon>
        <taxon>Nematoda</taxon>
        <taxon>Chromadorea</taxon>
        <taxon>Rhabditida</taxon>
        <taxon>Rhabditina</taxon>
        <taxon>Diplogasteromorpha</taxon>
        <taxon>Diplogasteroidea</taxon>
        <taxon>Neodiplogasteridae</taxon>
        <taxon>Pristionchus</taxon>
    </lineage>
</organism>
<dbReference type="EMBL" id="BTSY01000003">
    <property type="protein sequence ID" value="GMT17808.1"/>
    <property type="molecule type" value="Genomic_DNA"/>
</dbReference>
<evidence type="ECO:0000313" key="1">
    <source>
        <dbReference type="EMBL" id="GMT17808.1"/>
    </source>
</evidence>
<comment type="caution">
    <text evidence="1">The sequence shown here is derived from an EMBL/GenBank/DDBJ whole genome shotgun (WGS) entry which is preliminary data.</text>
</comment>
<dbReference type="AlphaFoldDB" id="A0AAV5VEW5"/>
<sequence>MKDEEKIEAKYSDRPVGLISHNDSALMCEFVIKGDPILYSDGPETMMVMVTNLENSIPAKLEAQVFLILVKATCDPSNIVRESNKDDKELLIVNHASSATTFHSLLPNINQ</sequence>
<gene>
    <name evidence="1" type="ORF">PFISCL1PPCAC_9105</name>
</gene>
<evidence type="ECO:0000313" key="2">
    <source>
        <dbReference type="Proteomes" id="UP001432322"/>
    </source>
</evidence>
<name>A0AAV5VEW5_9BILA</name>
<dbReference type="Proteomes" id="UP001432322">
    <property type="component" value="Unassembled WGS sequence"/>
</dbReference>
<reference evidence="1" key="1">
    <citation type="submission" date="2023-10" db="EMBL/GenBank/DDBJ databases">
        <title>Genome assembly of Pristionchus species.</title>
        <authorList>
            <person name="Yoshida K."/>
            <person name="Sommer R.J."/>
        </authorList>
    </citation>
    <scope>NUCLEOTIDE SEQUENCE</scope>
    <source>
        <strain evidence="1">RS5133</strain>
    </source>
</reference>
<accession>A0AAV5VEW5</accession>
<evidence type="ECO:0008006" key="3">
    <source>
        <dbReference type="Google" id="ProtNLM"/>
    </source>
</evidence>
<keyword evidence="2" id="KW-1185">Reference proteome</keyword>
<protein>
    <recommendedName>
        <fullName evidence="3">MSP domain-containing protein</fullName>
    </recommendedName>
</protein>